<evidence type="ECO:0000313" key="2">
    <source>
        <dbReference type="EMBL" id="MBX3888893.1"/>
    </source>
</evidence>
<dbReference type="GeneID" id="61389569"/>
<evidence type="ECO:0000259" key="1">
    <source>
        <dbReference type="Pfam" id="PF10006"/>
    </source>
</evidence>
<organism evidence="2 3">
    <name type="scientific">Ralstonia pickettii</name>
    <name type="common">Burkholderia pickettii</name>
    <dbReference type="NCBI Taxonomy" id="329"/>
    <lineage>
        <taxon>Bacteria</taxon>
        <taxon>Pseudomonadati</taxon>
        <taxon>Pseudomonadota</taxon>
        <taxon>Betaproteobacteria</taxon>
        <taxon>Burkholderiales</taxon>
        <taxon>Burkholderiaceae</taxon>
        <taxon>Ralstonia</taxon>
    </lineage>
</organism>
<dbReference type="RefSeq" id="WP_004627827.1">
    <property type="nucleotide sequence ID" value="NZ_CABKQE010000002.1"/>
</dbReference>
<sequence length="96" mass="10322">MTQSASTIQLDLRVLAPRERHPLIFSAFGELGIGQSLELINDHDPRPLQSQFQVERPGQFSWDYLERGPGTWRVAITKVASAASAGHCCGGCGGGA</sequence>
<proteinExistence type="predicted"/>
<dbReference type="InterPro" id="IPR018720">
    <property type="entry name" value="DUF2249"/>
</dbReference>
<dbReference type="EMBL" id="QGBI01000003">
    <property type="protein sequence ID" value="MBX3888893.1"/>
    <property type="molecule type" value="Genomic_DNA"/>
</dbReference>
<gene>
    <name evidence="2" type="ORF">DEE74_03310</name>
</gene>
<dbReference type="Proteomes" id="UP001199322">
    <property type="component" value="Unassembled WGS sequence"/>
</dbReference>
<name>A0A9Q3LQ52_RALPI</name>
<feature type="domain" description="DUF2249" evidence="1">
    <location>
        <begin position="10"/>
        <end position="78"/>
    </location>
</feature>
<dbReference type="OMA" id="QYLEEGP"/>
<accession>A0A9Q3LQ52</accession>
<protein>
    <submittedName>
        <fullName evidence="2">DUF2249 domain-containing protein</fullName>
    </submittedName>
</protein>
<dbReference type="AlphaFoldDB" id="A0A9Q3LQ52"/>
<dbReference type="Pfam" id="PF10006">
    <property type="entry name" value="DUF2249"/>
    <property type="match status" value="1"/>
</dbReference>
<comment type="caution">
    <text evidence="2">The sequence shown here is derived from an EMBL/GenBank/DDBJ whole genome shotgun (WGS) entry which is preliminary data.</text>
</comment>
<evidence type="ECO:0000313" key="3">
    <source>
        <dbReference type="Proteomes" id="UP001199322"/>
    </source>
</evidence>
<reference evidence="2" key="1">
    <citation type="submission" date="2018-06" db="EMBL/GenBank/DDBJ databases">
        <authorList>
            <person name="O'Rourke A."/>
        </authorList>
    </citation>
    <scope>NUCLEOTIDE SEQUENCE</scope>
    <source>
        <strain evidence="2">132550021-3</strain>
    </source>
</reference>